<dbReference type="InterPro" id="IPR003439">
    <property type="entry name" value="ABC_transporter-like_ATP-bd"/>
</dbReference>
<dbReference type="InterPro" id="IPR017911">
    <property type="entry name" value="MacB-like_ATP-bd"/>
</dbReference>
<dbReference type="FunFam" id="3.40.50.300:FF:000032">
    <property type="entry name" value="Export ABC transporter ATP-binding protein"/>
    <property type="match status" value="1"/>
</dbReference>
<dbReference type="GO" id="GO:0022857">
    <property type="term" value="F:transmembrane transporter activity"/>
    <property type="evidence" value="ECO:0007669"/>
    <property type="project" value="UniProtKB-ARBA"/>
</dbReference>
<keyword evidence="2" id="KW-0813">Transport</keyword>
<evidence type="ECO:0000256" key="3">
    <source>
        <dbReference type="ARBA" id="ARBA00022741"/>
    </source>
</evidence>
<dbReference type="Pfam" id="PF00005">
    <property type="entry name" value="ABC_tran"/>
    <property type="match status" value="1"/>
</dbReference>
<dbReference type="PANTHER" id="PTHR42798">
    <property type="entry name" value="LIPOPROTEIN-RELEASING SYSTEM ATP-BINDING PROTEIN LOLD"/>
    <property type="match status" value="1"/>
</dbReference>
<sequence length="225" mass="25044">MIRLENITKIYNEKVDDTKALDDVSLKIEDGEFISVMGASGSGKSTLLKIIGCMDTPTAGKYFLDDTEVTAASRSQVHKLRKEKIGYVFQHFALMDYYTAYENIELPLLAANVKRKERKRIILKQMEHLGILSERNKLPGKMSGGQQQRVAIARALVTNADIILADEPTGALDQKTGHEVLELLKEINKSGKTVIIVTHDEGIAKMTDRIITISDGRIVGDSKER</sequence>
<name>A0A413YQ47_9FIRM</name>
<evidence type="ECO:0000313" key="7">
    <source>
        <dbReference type="Proteomes" id="UP000285844"/>
    </source>
</evidence>
<evidence type="ECO:0000256" key="4">
    <source>
        <dbReference type="ARBA" id="ARBA00022840"/>
    </source>
</evidence>
<dbReference type="Gene3D" id="3.40.50.300">
    <property type="entry name" value="P-loop containing nucleotide triphosphate hydrolases"/>
    <property type="match status" value="1"/>
</dbReference>
<evidence type="ECO:0000313" key="6">
    <source>
        <dbReference type="EMBL" id="RHC11160.1"/>
    </source>
</evidence>
<dbReference type="SUPFAM" id="SSF52540">
    <property type="entry name" value="P-loop containing nucleoside triphosphate hydrolases"/>
    <property type="match status" value="1"/>
</dbReference>
<reference evidence="6 7" key="1">
    <citation type="submission" date="2018-08" db="EMBL/GenBank/DDBJ databases">
        <title>A genome reference for cultivated species of the human gut microbiota.</title>
        <authorList>
            <person name="Zou Y."/>
            <person name="Xue W."/>
            <person name="Luo G."/>
        </authorList>
    </citation>
    <scope>NUCLEOTIDE SEQUENCE [LARGE SCALE GENOMIC DNA]</scope>
    <source>
        <strain evidence="6 7">AM37-3BH</strain>
    </source>
</reference>
<evidence type="ECO:0000259" key="5">
    <source>
        <dbReference type="PROSITE" id="PS50893"/>
    </source>
</evidence>
<dbReference type="AlphaFoldDB" id="A0A413YQ47"/>
<proteinExistence type="inferred from homology"/>
<gene>
    <name evidence="6" type="ORF">DW858_14880</name>
</gene>
<keyword evidence="4 6" id="KW-0067">ATP-binding</keyword>
<dbReference type="CDD" id="cd03255">
    <property type="entry name" value="ABC_MJ0796_LolCDE_FtsE"/>
    <property type="match status" value="1"/>
</dbReference>
<comment type="similarity">
    <text evidence="1">Belongs to the ABC transporter superfamily.</text>
</comment>
<evidence type="ECO:0000256" key="2">
    <source>
        <dbReference type="ARBA" id="ARBA00022448"/>
    </source>
</evidence>
<dbReference type="Proteomes" id="UP000285844">
    <property type="component" value="Unassembled WGS sequence"/>
</dbReference>
<dbReference type="GO" id="GO:0016887">
    <property type="term" value="F:ATP hydrolysis activity"/>
    <property type="evidence" value="ECO:0007669"/>
    <property type="project" value="InterPro"/>
</dbReference>
<dbReference type="PANTHER" id="PTHR42798:SF6">
    <property type="entry name" value="CELL DIVISION ATP-BINDING PROTEIN FTSE"/>
    <property type="match status" value="1"/>
</dbReference>
<dbReference type="GO" id="GO:0098796">
    <property type="term" value="C:membrane protein complex"/>
    <property type="evidence" value="ECO:0007669"/>
    <property type="project" value="UniProtKB-ARBA"/>
</dbReference>
<keyword evidence="3" id="KW-0547">Nucleotide-binding</keyword>
<dbReference type="InterPro" id="IPR027417">
    <property type="entry name" value="P-loop_NTPase"/>
</dbReference>
<feature type="domain" description="ABC transporter" evidence="5">
    <location>
        <begin position="2"/>
        <end position="225"/>
    </location>
</feature>
<dbReference type="InterPro" id="IPR003593">
    <property type="entry name" value="AAA+_ATPase"/>
</dbReference>
<protein>
    <submittedName>
        <fullName evidence="6">ABC transporter ATP-binding protein</fullName>
    </submittedName>
</protein>
<accession>A0A413YQ47</accession>
<evidence type="ECO:0000256" key="1">
    <source>
        <dbReference type="ARBA" id="ARBA00005417"/>
    </source>
</evidence>
<dbReference type="GO" id="GO:0005524">
    <property type="term" value="F:ATP binding"/>
    <property type="evidence" value="ECO:0007669"/>
    <property type="project" value="UniProtKB-KW"/>
</dbReference>
<dbReference type="PROSITE" id="PS00211">
    <property type="entry name" value="ABC_TRANSPORTER_1"/>
    <property type="match status" value="1"/>
</dbReference>
<dbReference type="RefSeq" id="WP_118266087.1">
    <property type="nucleotide sequence ID" value="NZ_QRKY01000030.1"/>
</dbReference>
<dbReference type="InterPro" id="IPR017871">
    <property type="entry name" value="ABC_transporter-like_CS"/>
</dbReference>
<organism evidence="6 7">
    <name type="scientific">Lachnospira eligens</name>
    <dbReference type="NCBI Taxonomy" id="39485"/>
    <lineage>
        <taxon>Bacteria</taxon>
        <taxon>Bacillati</taxon>
        <taxon>Bacillota</taxon>
        <taxon>Clostridia</taxon>
        <taxon>Lachnospirales</taxon>
        <taxon>Lachnospiraceae</taxon>
        <taxon>Lachnospira</taxon>
    </lineage>
</organism>
<dbReference type="PROSITE" id="PS50893">
    <property type="entry name" value="ABC_TRANSPORTER_2"/>
    <property type="match status" value="1"/>
</dbReference>
<dbReference type="SMART" id="SM00382">
    <property type="entry name" value="AAA"/>
    <property type="match status" value="1"/>
</dbReference>
<comment type="caution">
    <text evidence="6">The sequence shown here is derived from an EMBL/GenBank/DDBJ whole genome shotgun (WGS) entry which is preliminary data.</text>
</comment>
<dbReference type="EMBL" id="QSHM01000033">
    <property type="protein sequence ID" value="RHC11160.1"/>
    <property type="molecule type" value="Genomic_DNA"/>
</dbReference>